<evidence type="ECO:0000313" key="2">
    <source>
        <dbReference type="Proteomes" id="UP001596091"/>
    </source>
</evidence>
<comment type="caution">
    <text evidence="1">The sequence shown here is derived from an EMBL/GenBank/DDBJ whole genome shotgun (WGS) entry which is preliminary data.</text>
</comment>
<dbReference type="RefSeq" id="WP_263338100.1">
    <property type="nucleotide sequence ID" value="NZ_JAGSYH010000004.1"/>
</dbReference>
<protein>
    <submittedName>
        <fullName evidence="1">Uncharacterized protein</fullName>
    </submittedName>
</protein>
<gene>
    <name evidence="1" type="ORF">ACFPT7_07110</name>
</gene>
<name>A0ABW1ECP4_9BACT</name>
<dbReference type="EMBL" id="JBHSPH010000002">
    <property type="protein sequence ID" value="MFC5862056.1"/>
    <property type="molecule type" value="Genomic_DNA"/>
</dbReference>
<accession>A0ABW1ECP4</accession>
<reference evidence="2" key="1">
    <citation type="journal article" date="2019" name="Int. J. Syst. Evol. Microbiol.">
        <title>The Global Catalogue of Microorganisms (GCM) 10K type strain sequencing project: providing services to taxonomists for standard genome sequencing and annotation.</title>
        <authorList>
            <consortium name="The Broad Institute Genomics Platform"/>
            <consortium name="The Broad Institute Genome Sequencing Center for Infectious Disease"/>
            <person name="Wu L."/>
            <person name="Ma J."/>
        </authorList>
    </citation>
    <scope>NUCLEOTIDE SEQUENCE [LARGE SCALE GENOMIC DNA]</scope>
    <source>
        <strain evidence="2">JCM 4087</strain>
    </source>
</reference>
<sequence>MTPNRSHKNPPKDLHAAANERLGRHGLSLPQAILRAFEKNGIYCFPGVSVEHQHLAHRFVLKGTESGGAVEGMGRYCGYLNKGGQPIPWLQPLDSFGGSGRHAIVIAAELVRIEMLRIERTYELLISRHALEPSNGATRPHLRSTVLFRGKAGTLSPELLAGGGQSGRDVQPTFYTVAGELQLAPSEFHKAICAITAAVSCIRCKHTHIAVRPKTATSGPADQSS</sequence>
<keyword evidence="2" id="KW-1185">Reference proteome</keyword>
<evidence type="ECO:0000313" key="1">
    <source>
        <dbReference type="EMBL" id="MFC5862056.1"/>
    </source>
</evidence>
<proteinExistence type="predicted"/>
<organism evidence="1 2">
    <name type="scientific">Acidicapsa dinghuensis</name>
    <dbReference type="NCBI Taxonomy" id="2218256"/>
    <lineage>
        <taxon>Bacteria</taxon>
        <taxon>Pseudomonadati</taxon>
        <taxon>Acidobacteriota</taxon>
        <taxon>Terriglobia</taxon>
        <taxon>Terriglobales</taxon>
        <taxon>Acidobacteriaceae</taxon>
        <taxon>Acidicapsa</taxon>
    </lineage>
</organism>
<dbReference type="Proteomes" id="UP001596091">
    <property type="component" value="Unassembled WGS sequence"/>
</dbReference>